<feature type="region of interest" description="Disordered" evidence="1">
    <location>
        <begin position="117"/>
        <end position="146"/>
    </location>
</feature>
<dbReference type="AlphaFoldDB" id="A0AA38T910"/>
<accession>A0AA38T910</accession>
<evidence type="ECO:0000313" key="2">
    <source>
        <dbReference type="EMBL" id="KAJ9546488.1"/>
    </source>
</evidence>
<feature type="region of interest" description="Disordered" evidence="1">
    <location>
        <begin position="39"/>
        <end position="75"/>
    </location>
</feature>
<keyword evidence="3" id="KW-1185">Reference proteome</keyword>
<proteinExistence type="predicted"/>
<dbReference type="Proteomes" id="UP001172457">
    <property type="component" value="Chromosome 5"/>
</dbReference>
<gene>
    <name evidence="2" type="ORF">OSB04_019031</name>
</gene>
<comment type="caution">
    <text evidence="2">The sequence shown here is derived from an EMBL/GenBank/DDBJ whole genome shotgun (WGS) entry which is preliminary data.</text>
</comment>
<dbReference type="EMBL" id="JARYMX010000005">
    <property type="protein sequence ID" value="KAJ9546488.1"/>
    <property type="molecule type" value="Genomic_DNA"/>
</dbReference>
<protein>
    <submittedName>
        <fullName evidence="2">Uncharacterized protein</fullName>
    </submittedName>
</protein>
<sequence length="173" mass="18366">MAGRVLRSRSIPAAEEVAIVGAPAGNEADLVKEVVVPRKKAAPKRNAAPRPPAVRGRGPGRGRGRGRSVAIPAARSETRVEGLASVQVEGQGFVTKEAFDDKMGRIKKALQTLLVEQKKATRGSKSGSAMSIPDETVGDEHSHWTPSVKTVQRKAQGCSYKEFAACKPPTFKG</sequence>
<evidence type="ECO:0000256" key="1">
    <source>
        <dbReference type="SAM" id="MobiDB-lite"/>
    </source>
</evidence>
<reference evidence="2" key="1">
    <citation type="submission" date="2023-03" db="EMBL/GenBank/DDBJ databases">
        <title>Chromosome-scale reference genome and RAD-based genetic map of yellow starthistle (Centaurea solstitialis) reveal putative structural variation and QTLs associated with invader traits.</title>
        <authorList>
            <person name="Reatini B."/>
            <person name="Cang F.A."/>
            <person name="Jiang Q."/>
            <person name="Mckibben M.T.W."/>
            <person name="Barker M.S."/>
            <person name="Rieseberg L.H."/>
            <person name="Dlugosch K.M."/>
        </authorList>
    </citation>
    <scope>NUCLEOTIDE SEQUENCE</scope>
    <source>
        <strain evidence="2">CAN-66</strain>
        <tissue evidence="2">Leaf</tissue>
    </source>
</reference>
<organism evidence="2 3">
    <name type="scientific">Centaurea solstitialis</name>
    <name type="common">yellow star-thistle</name>
    <dbReference type="NCBI Taxonomy" id="347529"/>
    <lineage>
        <taxon>Eukaryota</taxon>
        <taxon>Viridiplantae</taxon>
        <taxon>Streptophyta</taxon>
        <taxon>Embryophyta</taxon>
        <taxon>Tracheophyta</taxon>
        <taxon>Spermatophyta</taxon>
        <taxon>Magnoliopsida</taxon>
        <taxon>eudicotyledons</taxon>
        <taxon>Gunneridae</taxon>
        <taxon>Pentapetalae</taxon>
        <taxon>asterids</taxon>
        <taxon>campanulids</taxon>
        <taxon>Asterales</taxon>
        <taxon>Asteraceae</taxon>
        <taxon>Carduoideae</taxon>
        <taxon>Cardueae</taxon>
        <taxon>Centaureinae</taxon>
        <taxon>Centaurea</taxon>
    </lineage>
</organism>
<name>A0AA38T910_9ASTR</name>
<feature type="compositionally biased region" description="Low complexity" evidence="1">
    <location>
        <begin position="44"/>
        <end position="56"/>
    </location>
</feature>
<evidence type="ECO:0000313" key="3">
    <source>
        <dbReference type="Proteomes" id="UP001172457"/>
    </source>
</evidence>